<evidence type="ECO:0000313" key="15">
    <source>
        <dbReference type="EMBL" id="CAF4259774.1"/>
    </source>
</evidence>
<dbReference type="EMBL" id="CAJOBI010028524">
    <property type="protein sequence ID" value="CAF4259774.1"/>
    <property type="molecule type" value="Genomic_DNA"/>
</dbReference>
<accession>A0A816M0G3</accession>
<dbReference type="Proteomes" id="UP000663866">
    <property type="component" value="Unassembled WGS sequence"/>
</dbReference>
<dbReference type="AlphaFoldDB" id="A0A816M0G3"/>
<dbReference type="EMBL" id="CAJNRG010018497">
    <property type="protein sequence ID" value="CAF2258624.1"/>
    <property type="molecule type" value="Genomic_DNA"/>
</dbReference>
<evidence type="ECO:0000256" key="5">
    <source>
        <dbReference type="ARBA" id="ARBA00022840"/>
    </source>
</evidence>
<name>A0A816M0G3_9BILA</name>
<dbReference type="InterPro" id="IPR000749">
    <property type="entry name" value="ATP-guanido_PTrfase"/>
</dbReference>
<evidence type="ECO:0000256" key="2">
    <source>
        <dbReference type="ARBA" id="ARBA00022679"/>
    </source>
</evidence>
<organism evidence="11 16">
    <name type="scientific">Rotaria magnacalcarata</name>
    <dbReference type="NCBI Taxonomy" id="392030"/>
    <lineage>
        <taxon>Eukaryota</taxon>
        <taxon>Metazoa</taxon>
        <taxon>Spiralia</taxon>
        <taxon>Gnathifera</taxon>
        <taxon>Rotifera</taxon>
        <taxon>Eurotatoria</taxon>
        <taxon>Bdelloidea</taxon>
        <taxon>Philodinida</taxon>
        <taxon>Philodinidae</taxon>
        <taxon>Rotaria</taxon>
    </lineage>
</organism>
<dbReference type="PANTHER" id="PTHR11547">
    <property type="entry name" value="ARGININE OR CREATINE KINASE"/>
    <property type="match status" value="1"/>
</dbReference>
<keyword evidence="4 7" id="KW-0418">Kinase</keyword>
<evidence type="ECO:0000313" key="13">
    <source>
        <dbReference type="EMBL" id="CAF2258624.1"/>
    </source>
</evidence>
<keyword evidence="3 7" id="KW-0547">Nucleotide-binding</keyword>
<evidence type="ECO:0000256" key="7">
    <source>
        <dbReference type="PROSITE-ProRule" id="PRU00843"/>
    </source>
</evidence>
<evidence type="ECO:0000313" key="16">
    <source>
        <dbReference type="Proteomes" id="UP000663824"/>
    </source>
</evidence>
<dbReference type="EMBL" id="CAJNOV010008025">
    <property type="protein sequence ID" value="CAF1306802.1"/>
    <property type="molecule type" value="Genomic_DNA"/>
</dbReference>
<evidence type="ECO:0000259" key="9">
    <source>
        <dbReference type="PROSITE" id="PS51510"/>
    </source>
</evidence>
<comment type="similarity">
    <text evidence="1 6">Belongs to the ATP:guanido phosphotransferase family.</text>
</comment>
<reference evidence="11" key="1">
    <citation type="submission" date="2021-02" db="EMBL/GenBank/DDBJ databases">
        <authorList>
            <person name="Nowell W R."/>
        </authorList>
    </citation>
    <scope>NUCLEOTIDE SEQUENCE</scope>
</reference>
<dbReference type="Proteomes" id="UP000663887">
    <property type="component" value="Unassembled WGS sequence"/>
</dbReference>
<evidence type="ECO:0000256" key="6">
    <source>
        <dbReference type="PROSITE-ProRule" id="PRU00842"/>
    </source>
</evidence>
<dbReference type="GO" id="GO:0005615">
    <property type="term" value="C:extracellular space"/>
    <property type="evidence" value="ECO:0007669"/>
    <property type="project" value="TreeGrafter"/>
</dbReference>
<evidence type="ECO:0000256" key="1">
    <source>
        <dbReference type="ARBA" id="ARBA00006798"/>
    </source>
</evidence>
<evidence type="ECO:0000259" key="8">
    <source>
        <dbReference type="PROSITE" id="PS51509"/>
    </source>
</evidence>
<feature type="binding site" evidence="7">
    <location>
        <begin position="346"/>
        <end position="350"/>
    </location>
    <ligand>
        <name>ATP</name>
        <dbReference type="ChEBI" id="CHEBI:30616"/>
    </ligand>
</feature>
<dbReference type="Pfam" id="PF02807">
    <property type="entry name" value="ATP-gua_PtransN"/>
    <property type="match status" value="1"/>
</dbReference>
<dbReference type="InterPro" id="IPR036802">
    <property type="entry name" value="ATP-guanido_PTrfase_N_sf"/>
</dbReference>
<evidence type="ECO:0000313" key="17">
    <source>
        <dbReference type="Proteomes" id="UP000663866"/>
    </source>
</evidence>
<dbReference type="EMBL" id="CAJOBG010002532">
    <property type="protein sequence ID" value="CAF4012717.1"/>
    <property type="molecule type" value="Genomic_DNA"/>
</dbReference>
<dbReference type="Gene3D" id="1.10.135.10">
    <property type="entry name" value="ATP:guanido phosphotransferase, N-terminal domain"/>
    <property type="match status" value="1"/>
</dbReference>
<keyword evidence="17" id="KW-1185">Reference proteome</keyword>
<dbReference type="Proteomes" id="UP000663855">
    <property type="component" value="Unassembled WGS sequence"/>
</dbReference>
<feature type="domain" description="Phosphagen kinase N-terminal" evidence="8">
    <location>
        <begin position="56"/>
        <end position="142"/>
    </location>
</feature>
<dbReference type="FunFam" id="1.10.135.10:FF:000005">
    <property type="entry name" value="Glycocyamine kinase beta chain"/>
    <property type="match status" value="1"/>
</dbReference>
<feature type="domain" description="Phosphagen kinase C-terminal" evidence="9">
    <location>
        <begin position="173"/>
        <end position="421"/>
    </location>
</feature>
<dbReference type="PROSITE" id="PS51510">
    <property type="entry name" value="PHOSPHAGEN_KINASE_C"/>
    <property type="match status" value="1"/>
</dbReference>
<sequence length="433" mass="50197">MSNYSSFFRLFLHSGTNRKKWQVAVLTSSVGLSAAGLLWHQYHHRHYASSYSLHLKRYSASAEYPELTKHANLMARQLTPQMYAKLRDRITPSGYTIDDAIQVGVDNPGVPSRQYFGVSAGDEESYKMFRDLFDPLVRTRYDHGPDSRQYHDVDTSKLKYPFESDSSFDINKYILSSRMRATRNLSGFTFPTFSTRAERRRVERKFNKIFQQFTQANNEFNGNYYRLWMIDEEIQKRLANDGVFLYKPQTMSWLSSGVARDWPDGRALYVNNDKNIFAWINQKDHLRFVSWSTNNAKNNLRSVITKFFQGIVLLANAMKDEGVSFAHDDHFGYLTTCPANIGTGLKINVYIKLPLLTKDFRLPTIIKDLKLTMEEIMDPDTEGFKDCIDISNRDRIGKTEIEIIQQVLDGVAKLVEIERQLEAGGKIDEYLRR</sequence>
<dbReference type="GO" id="GO:0005524">
    <property type="term" value="F:ATP binding"/>
    <property type="evidence" value="ECO:0007669"/>
    <property type="project" value="UniProtKB-UniRule"/>
</dbReference>
<protein>
    <recommendedName>
        <fullName evidence="18">Creatine kinase</fullName>
    </recommendedName>
</protein>
<evidence type="ECO:0000313" key="14">
    <source>
        <dbReference type="EMBL" id="CAF4012717.1"/>
    </source>
</evidence>
<evidence type="ECO:0000256" key="4">
    <source>
        <dbReference type="ARBA" id="ARBA00022777"/>
    </source>
</evidence>
<dbReference type="InterPro" id="IPR014746">
    <property type="entry name" value="Gln_synth/guanido_kin_cat_dom"/>
</dbReference>
<dbReference type="SUPFAM" id="SSF48034">
    <property type="entry name" value="Guanido kinase N-terminal domain"/>
    <property type="match status" value="1"/>
</dbReference>
<keyword evidence="5 7" id="KW-0067">ATP-binding</keyword>
<dbReference type="Proteomes" id="UP000663824">
    <property type="component" value="Unassembled WGS sequence"/>
</dbReference>
<comment type="caution">
    <text evidence="11">The sequence shown here is derived from an EMBL/GenBank/DDBJ whole genome shotgun (WGS) entry which is preliminary data.</text>
</comment>
<dbReference type="InterPro" id="IPR022413">
    <property type="entry name" value="ATP-guanido_PTrfase_N"/>
</dbReference>
<keyword evidence="2 7" id="KW-0808">Transferase</keyword>
<dbReference type="Proteomes" id="UP000663856">
    <property type="component" value="Unassembled WGS sequence"/>
</dbReference>
<dbReference type="Pfam" id="PF00217">
    <property type="entry name" value="ATP-gua_Ptrans"/>
    <property type="match status" value="1"/>
</dbReference>
<comment type="caution">
    <text evidence="7">Lacks conserved residue(s) required for the propagation of feature annotation.</text>
</comment>
<evidence type="ECO:0000313" key="10">
    <source>
        <dbReference type="EMBL" id="CAF1306802.1"/>
    </source>
</evidence>
<dbReference type="Proteomes" id="UP000676336">
    <property type="component" value="Unassembled WGS sequence"/>
</dbReference>
<evidence type="ECO:0008006" key="18">
    <source>
        <dbReference type="Google" id="ProtNLM"/>
    </source>
</evidence>
<evidence type="ECO:0000313" key="12">
    <source>
        <dbReference type="EMBL" id="CAF2151674.1"/>
    </source>
</evidence>
<gene>
    <name evidence="10" type="ORF">CJN711_LOCUS17221</name>
    <name evidence="11" type="ORF">MBJ925_LOCUS6599</name>
    <name evidence="14" type="ORF">OVN521_LOCUS15717</name>
    <name evidence="15" type="ORF">SMN809_LOCUS24362</name>
    <name evidence="12" type="ORF">WKI299_LOCUS30431</name>
    <name evidence="13" type="ORF">XDN619_LOCUS35907</name>
</gene>
<evidence type="ECO:0000256" key="3">
    <source>
        <dbReference type="ARBA" id="ARBA00022741"/>
    </source>
</evidence>
<dbReference type="EMBL" id="CAJNRF010013740">
    <property type="protein sequence ID" value="CAF2151674.1"/>
    <property type="molecule type" value="Genomic_DNA"/>
</dbReference>
<feature type="binding site" evidence="7">
    <location>
        <position position="287"/>
    </location>
    <ligand>
        <name>ATP</name>
        <dbReference type="ChEBI" id="CHEBI:30616"/>
    </ligand>
</feature>
<feature type="binding site" evidence="7">
    <location>
        <begin position="176"/>
        <end position="180"/>
    </location>
    <ligand>
        <name>ATP</name>
        <dbReference type="ChEBI" id="CHEBI:30616"/>
    </ligand>
</feature>
<dbReference type="PROSITE" id="PS51509">
    <property type="entry name" value="PHOSPHAGEN_KINASE_N"/>
    <property type="match status" value="1"/>
</dbReference>
<dbReference type="GO" id="GO:0046314">
    <property type="term" value="P:phosphocreatine biosynthetic process"/>
    <property type="evidence" value="ECO:0007669"/>
    <property type="project" value="InterPro"/>
</dbReference>
<proteinExistence type="inferred from homology"/>
<dbReference type="Gene3D" id="3.30.590.10">
    <property type="entry name" value="Glutamine synthetase/guanido kinase, catalytic domain"/>
    <property type="match status" value="1"/>
</dbReference>
<dbReference type="PANTHER" id="PTHR11547:SF38">
    <property type="entry name" value="ARGININE KINASE 1-RELATED"/>
    <property type="match status" value="1"/>
</dbReference>
<dbReference type="GO" id="GO:0004111">
    <property type="term" value="F:creatine kinase activity"/>
    <property type="evidence" value="ECO:0007669"/>
    <property type="project" value="InterPro"/>
</dbReference>
<dbReference type="EMBL" id="CAJNRE010002097">
    <property type="protein sequence ID" value="CAF1966129.1"/>
    <property type="molecule type" value="Genomic_DNA"/>
</dbReference>
<dbReference type="InterPro" id="IPR022414">
    <property type="entry name" value="ATP-guanido_PTrfase_cat"/>
</dbReference>
<evidence type="ECO:0000313" key="11">
    <source>
        <dbReference type="EMBL" id="CAF1966129.1"/>
    </source>
</evidence>
<feature type="binding site" evidence="7">
    <location>
        <begin position="374"/>
        <end position="379"/>
    </location>
    <ligand>
        <name>ATP</name>
        <dbReference type="ChEBI" id="CHEBI:30616"/>
    </ligand>
</feature>
<dbReference type="SUPFAM" id="SSF55931">
    <property type="entry name" value="Glutamine synthetase/guanido kinase"/>
    <property type="match status" value="1"/>
</dbReference>